<feature type="compositionally biased region" description="Polar residues" evidence="1">
    <location>
        <begin position="219"/>
        <end position="242"/>
    </location>
</feature>
<dbReference type="GO" id="GO:0031932">
    <property type="term" value="C:TORC2 complex"/>
    <property type="evidence" value="ECO:0007669"/>
    <property type="project" value="TreeGrafter"/>
</dbReference>
<protein>
    <submittedName>
        <fullName evidence="2">Uncharacterized protein</fullName>
    </submittedName>
</protein>
<feature type="compositionally biased region" description="Low complexity" evidence="1">
    <location>
        <begin position="32"/>
        <end position="49"/>
    </location>
</feature>
<sequence>MNPGQDFLASVPGIRDLPVATLQNNELAPQGSPHSLSTLASSFSSSGSLPIHQQQTSGDSVLGLIHRSHNVDNGLHSGSRSQGHSRNHSRTQSTNGHQSLGMNSRTPSESSSQQQYQQLHQQQYQPQYQQNIQSESMVSTITALSGNISVRTNISFLPESQGSTFLSSPNETTDGQGGPDSPVGAIPSNWGSPLLRPQGHPIVSTSMSSNGGGLASPPNLCQSSLNTQPPHLSITQHQQQPQKSKKDKHTFGGMSASSFLTETLPATGMKLYPGSKKGAKSHGDVSSASSSSQYNSSSNGKSKKQGSGGGGGGPLSSINTRKQQLSPGGHASASMERSYSSSTNNISGPMTGSVAPHHLHMTSPTFSKNQHSSLDAMVMAREMAQSHATEDVWQALCIKVLTLFNGQGLTGAIEDLNDLVRRCLQTRTPFMLCDEINELLKNGMLTLNAKLGDVRDDKLVSRLVEVWSFFFGTVLPYFEGVFLPLQIELKTCHAKKMTRRTPSGHGNGAGSGSFTLNTGLNGGGSGGLNAIGSGSTDGISSMAGGMTAASPKSASLTDTERNYEDSEPENVRTMALTGFRDLVILPMVDRLGDVFAKLLVDFDASIPVKDTAPRMLQMTSVLTSIQSGDQHQLLMESVSDRLKTNWKQFTRRGNRGGFIGLEKKIAPAQQQQPQ</sequence>
<dbReference type="InterPro" id="IPR013745">
    <property type="entry name" value="Bit61/PRR5"/>
</dbReference>
<dbReference type="PANTHER" id="PTHR32428">
    <property type="entry name" value="TARGET OF RAPAMYCIN COMPLEX 2 SUBUNIT BIT61-RELATED"/>
    <property type="match status" value="1"/>
</dbReference>
<organism evidence="2 3">
    <name type="scientific">Mortierella polycephala</name>
    <dbReference type="NCBI Taxonomy" id="41804"/>
    <lineage>
        <taxon>Eukaryota</taxon>
        <taxon>Fungi</taxon>
        <taxon>Fungi incertae sedis</taxon>
        <taxon>Mucoromycota</taxon>
        <taxon>Mortierellomycotina</taxon>
        <taxon>Mortierellomycetes</taxon>
        <taxon>Mortierellales</taxon>
        <taxon>Mortierellaceae</taxon>
        <taxon>Mortierella</taxon>
    </lineage>
</organism>
<feature type="region of interest" description="Disordered" evidence="1">
    <location>
        <begin position="25"/>
        <end position="57"/>
    </location>
</feature>
<feature type="region of interest" description="Disordered" evidence="1">
    <location>
        <begin position="542"/>
        <end position="569"/>
    </location>
</feature>
<feature type="region of interest" description="Disordered" evidence="1">
    <location>
        <begin position="160"/>
        <end position="183"/>
    </location>
</feature>
<feature type="compositionally biased region" description="Polar residues" evidence="1">
    <location>
        <begin position="160"/>
        <end position="174"/>
    </location>
</feature>
<comment type="caution">
    <text evidence="2">The sequence shown here is derived from an EMBL/GenBank/DDBJ whole genome shotgun (WGS) entry which is preliminary data.</text>
</comment>
<feature type="compositionally biased region" description="Low complexity" evidence="1">
    <location>
        <begin position="284"/>
        <end position="300"/>
    </location>
</feature>
<proteinExistence type="predicted"/>
<gene>
    <name evidence="2" type="ORF">BG011_003671</name>
</gene>
<feature type="compositionally biased region" description="Polar residues" evidence="1">
    <location>
        <begin position="90"/>
        <end position="107"/>
    </location>
</feature>
<dbReference type="PANTHER" id="PTHR32428:SF2">
    <property type="entry name" value="TARGET OF RAPAMYCIN COMPLEX 2 SUBUNIT BIT61-RELATED"/>
    <property type="match status" value="1"/>
</dbReference>
<dbReference type="OrthoDB" id="2290221at2759"/>
<evidence type="ECO:0000313" key="3">
    <source>
        <dbReference type="Proteomes" id="UP000726737"/>
    </source>
</evidence>
<feature type="region of interest" description="Disordered" evidence="1">
    <location>
        <begin position="70"/>
        <end position="130"/>
    </location>
</feature>
<reference evidence="2" key="1">
    <citation type="journal article" date="2020" name="Fungal Divers.">
        <title>Resolving the Mortierellaceae phylogeny through synthesis of multi-gene phylogenetics and phylogenomics.</title>
        <authorList>
            <person name="Vandepol N."/>
            <person name="Liber J."/>
            <person name="Desiro A."/>
            <person name="Na H."/>
            <person name="Kennedy M."/>
            <person name="Barry K."/>
            <person name="Grigoriev I.V."/>
            <person name="Miller A.N."/>
            <person name="O'Donnell K."/>
            <person name="Stajich J.E."/>
            <person name="Bonito G."/>
        </authorList>
    </citation>
    <scope>NUCLEOTIDE SEQUENCE</scope>
    <source>
        <strain evidence="2">KOD948</strain>
    </source>
</reference>
<evidence type="ECO:0000256" key="1">
    <source>
        <dbReference type="SAM" id="MobiDB-lite"/>
    </source>
</evidence>
<evidence type="ECO:0000313" key="2">
    <source>
        <dbReference type="EMBL" id="KAG0257940.1"/>
    </source>
</evidence>
<dbReference type="AlphaFoldDB" id="A0A9P6Q0E8"/>
<feature type="region of interest" description="Disordered" evidence="1">
    <location>
        <begin position="271"/>
        <end position="368"/>
    </location>
</feature>
<accession>A0A9P6Q0E8</accession>
<keyword evidence="3" id="KW-1185">Reference proteome</keyword>
<dbReference type="EMBL" id="JAAAJA010000240">
    <property type="protein sequence ID" value="KAG0257940.1"/>
    <property type="molecule type" value="Genomic_DNA"/>
</dbReference>
<dbReference type="Pfam" id="PF08539">
    <property type="entry name" value="HbrB"/>
    <property type="match status" value="1"/>
</dbReference>
<feature type="compositionally biased region" description="Low complexity" evidence="1">
    <location>
        <begin position="108"/>
        <end position="130"/>
    </location>
</feature>
<dbReference type="GO" id="GO:0038203">
    <property type="term" value="P:TORC2 signaling"/>
    <property type="evidence" value="ECO:0007669"/>
    <property type="project" value="TreeGrafter"/>
</dbReference>
<feature type="region of interest" description="Disordered" evidence="1">
    <location>
        <begin position="198"/>
        <end position="253"/>
    </location>
</feature>
<feature type="compositionally biased region" description="Low complexity" evidence="1">
    <location>
        <begin position="332"/>
        <end position="342"/>
    </location>
</feature>
<name>A0A9P6Q0E8_9FUNG</name>
<dbReference type="Proteomes" id="UP000726737">
    <property type="component" value="Unassembled WGS sequence"/>
</dbReference>